<sequence>MEVGPELSSWQLCEVGHGQREGLGQDSADLDHRVGGDEWRRVMEVLAEAWESINGALAWGKRHASPPWGEARYEERS</sequence>
<name>A0ABN0ZDY4_9ACTN</name>
<accession>A0ABN0ZDY4</accession>
<dbReference type="Proteomes" id="UP001499895">
    <property type="component" value="Unassembled WGS sequence"/>
</dbReference>
<comment type="caution">
    <text evidence="1">The sequence shown here is derived from an EMBL/GenBank/DDBJ whole genome shotgun (WGS) entry which is preliminary data.</text>
</comment>
<protein>
    <submittedName>
        <fullName evidence="1">Uncharacterized protein</fullName>
    </submittedName>
</protein>
<proteinExistence type="predicted"/>
<evidence type="ECO:0000313" key="1">
    <source>
        <dbReference type="EMBL" id="GAA0443595.1"/>
    </source>
</evidence>
<evidence type="ECO:0000313" key="2">
    <source>
        <dbReference type="Proteomes" id="UP001499895"/>
    </source>
</evidence>
<dbReference type="EMBL" id="BAAAHB010000001">
    <property type="protein sequence ID" value="GAA0443595.1"/>
    <property type="molecule type" value="Genomic_DNA"/>
</dbReference>
<reference evidence="1 2" key="1">
    <citation type="journal article" date="2019" name="Int. J. Syst. Evol. Microbiol.">
        <title>The Global Catalogue of Microorganisms (GCM) 10K type strain sequencing project: providing services to taxonomists for standard genome sequencing and annotation.</title>
        <authorList>
            <consortium name="The Broad Institute Genomics Platform"/>
            <consortium name="The Broad Institute Genome Sequencing Center for Infectious Disease"/>
            <person name="Wu L."/>
            <person name="Ma J."/>
        </authorList>
    </citation>
    <scope>NUCLEOTIDE SEQUENCE [LARGE SCALE GENOMIC DNA]</scope>
    <source>
        <strain evidence="1 2">JCM 10649</strain>
    </source>
</reference>
<organism evidence="1 2">
    <name type="scientific">Streptomyces stramineus</name>
    <dbReference type="NCBI Taxonomy" id="173861"/>
    <lineage>
        <taxon>Bacteria</taxon>
        <taxon>Bacillati</taxon>
        <taxon>Actinomycetota</taxon>
        <taxon>Actinomycetes</taxon>
        <taxon>Kitasatosporales</taxon>
        <taxon>Streptomycetaceae</taxon>
        <taxon>Streptomyces</taxon>
    </lineage>
</organism>
<gene>
    <name evidence="1" type="ORF">GCM10009544_03040</name>
</gene>
<keyword evidence="2" id="KW-1185">Reference proteome</keyword>